<evidence type="ECO:0000313" key="4">
    <source>
        <dbReference type="EMBL" id="GAA4539814.1"/>
    </source>
</evidence>
<accession>A0ABP8RJN8</accession>
<organism evidence="4 5">
    <name type="scientific">Pseudonocardia xishanensis</name>
    <dbReference type="NCBI Taxonomy" id="630995"/>
    <lineage>
        <taxon>Bacteria</taxon>
        <taxon>Bacillati</taxon>
        <taxon>Actinomycetota</taxon>
        <taxon>Actinomycetes</taxon>
        <taxon>Pseudonocardiales</taxon>
        <taxon>Pseudonocardiaceae</taxon>
        <taxon>Pseudonocardia</taxon>
    </lineage>
</organism>
<evidence type="ECO:0000256" key="2">
    <source>
        <dbReference type="ARBA" id="ARBA00022598"/>
    </source>
</evidence>
<sequence>MTIDTVSRLLMARRADSPTALLGIAEAPMALGDAVDSAASRAHALLARGLVPGEPVALVGENSNDWLLTWMACQLAGLPTALINPSFPDELMSEVLTPLAPQAVLSTDARPAPPSVADGWIDARGLIGGTGGTAALPGLRAEGSDLSAFMLTWGTTGPPKLVAQSQRYFVSLGRYIADGLGLTGRDTVLTPLPLFHINPLGYGVLGSLSARASCLSLPRFLGALVLVAGPGYRCHRRDPARAAAGDPQAPHDIGRRGGARVARGVLRGSRVPDLVRRPARSLRLRVD</sequence>
<dbReference type="PANTHER" id="PTHR43201:SF5">
    <property type="entry name" value="MEDIUM-CHAIN ACYL-COA LIGASE ACSF2, MITOCHONDRIAL"/>
    <property type="match status" value="1"/>
</dbReference>
<dbReference type="Proteomes" id="UP001501598">
    <property type="component" value="Unassembled WGS sequence"/>
</dbReference>
<name>A0ABP8RJN8_9PSEU</name>
<gene>
    <name evidence="4" type="ORF">GCM10023175_11730</name>
</gene>
<dbReference type="EMBL" id="BAABGT010000016">
    <property type="protein sequence ID" value="GAA4539814.1"/>
    <property type="molecule type" value="Genomic_DNA"/>
</dbReference>
<keyword evidence="5" id="KW-1185">Reference proteome</keyword>
<dbReference type="SUPFAM" id="SSF56801">
    <property type="entry name" value="Acetyl-CoA synthetase-like"/>
    <property type="match status" value="1"/>
</dbReference>
<dbReference type="Gene3D" id="3.40.50.12780">
    <property type="entry name" value="N-terminal domain of ligase-like"/>
    <property type="match status" value="1"/>
</dbReference>
<comment type="similarity">
    <text evidence="1">Belongs to the ATP-dependent AMP-binding enzyme family.</text>
</comment>
<feature type="domain" description="AMP-dependent synthetase/ligase" evidence="3">
    <location>
        <begin position="36"/>
        <end position="220"/>
    </location>
</feature>
<proteinExistence type="inferred from homology"/>
<evidence type="ECO:0000313" key="5">
    <source>
        <dbReference type="Proteomes" id="UP001501598"/>
    </source>
</evidence>
<comment type="caution">
    <text evidence="4">The sequence shown here is derived from an EMBL/GenBank/DDBJ whole genome shotgun (WGS) entry which is preliminary data.</text>
</comment>
<evidence type="ECO:0000259" key="3">
    <source>
        <dbReference type="Pfam" id="PF00501"/>
    </source>
</evidence>
<reference evidence="5" key="1">
    <citation type="journal article" date="2019" name="Int. J. Syst. Evol. Microbiol.">
        <title>The Global Catalogue of Microorganisms (GCM) 10K type strain sequencing project: providing services to taxonomists for standard genome sequencing and annotation.</title>
        <authorList>
            <consortium name="The Broad Institute Genomics Platform"/>
            <consortium name="The Broad Institute Genome Sequencing Center for Infectious Disease"/>
            <person name="Wu L."/>
            <person name="Ma J."/>
        </authorList>
    </citation>
    <scope>NUCLEOTIDE SEQUENCE [LARGE SCALE GENOMIC DNA]</scope>
    <source>
        <strain evidence="5">JCM 17906</strain>
    </source>
</reference>
<dbReference type="InterPro" id="IPR042099">
    <property type="entry name" value="ANL_N_sf"/>
</dbReference>
<evidence type="ECO:0000256" key="1">
    <source>
        <dbReference type="ARBA" id="ARBA00006432"/>
    </source>
</evidence>
<keyword evidence="2" id="KW-0436">Ligase</keyword>
<protein>
    <recommendedName>
        <fullName evidence="3">AMP-dependent synthetase/ligase domain-containing protein</fullName>
    </recommendedName>
</protein>
<dbReference type="InterPro" id="IPR000873">
    <property type="entry name" value="AMP-dep_synth/lig_dom"/>
</dbReference>
<dbReference type="Pfam" id="PF00501">
    <property type="entry name" value="AMP-binding"/>
    <property type="match status" value="1"/>
</dbReference>
<dbReference type="PANTHER" id="PTHR43201">
    <property type="entry name" value="ACYL-COA SYNTHETASE"/>
    <property type="match status" value="1"/>
</dbReference>
<dbReference type="RefSeq" id="WP_345413470.1">
    <property type="nucleotide sequence ID" value="NZ_BAABGT010000016.1"/>
</dbReference>